<dbReference type="SUPFAM" id="SSF53383">
    <property type="entry name" value="PLP-dependent transferases"/>
    <property type="match status" value="1"/>
</dbReference>
<evidence type="ECO:0000313" key="7">
    <source>
        <dbReference type="EMBL" id="SKA79953.1"/>
    </source>
</evidence>
<name>A0A1T4WRH1_9CLOT</name>
<reference evidence="8" key="1">
    <citation type="submission" date="2017-02" db="EMBL/GenBank/DDBJ databases">
        <authorList>
            <person name="Varghese N."/>
            <person name="Submissions S."/>
        </authorList>
    </citation>
    <scope>NUCLEOTIDE SEQUENCE [LARGE SCALE GENOMIC DNA]</scope>
    <source>
        <strain evidence="8">USBA 833</strain>
    </source>
</reference>
<dbReference type="PANTHER" id="PTHR43586">
    <property type="entry name" value="CYSTEINE DESULFURASE"/>
    <property type="match status" value="1"/>
</dbReference>
<evidence type="ECO:0000256" key="3">
    <source>
        <dbReference type="ARBA" id="ARBA00022898"/>
    </source>
</evidence>
<dbReference type="InterPro" id="IPR015422">
    <property type="entry name" value="PyrdxlP-dep_Trfase_small"/>
</dbReference>
<dbReference type="PROSITE" id="PS00595">
    <property type="entry name" value="AA_TRANSFER_CLASS_5"/>
    <property type="match status" value="1"/>
</dbReference>
<gene>
    <name evidence="7" type="ORF">SAMN05443428_103141</name>
</gene>
<dbReference type="InterPro" id="IPR020578">
    <property type="entry name" value="Aminotrans_V_PyrdxlP_BS"/>
</dbReference>
<dbReference type="InterPro" id="IPR015424">
    <property type="entry name" value="PyrdxlP-dep_Trfase"/>
</dbReference>
<dbReference type="GO" id="GO:0016829">
    <property type="term" value="F:lyase activity"/>
    <property type="evidence" value="ECO:0007669"/>
    <property type="project" value="UniProtKB-KW"/>
</dbReference>
<keyword evidence="7" id="KW-0456">Lyase</keyword>
<keyword evidence="8" id="KW-1185">Reference proteome</keyword>
<dbReference type="AlphaFoldDB" id="A0A1T4WRH1"/>
<dbReference type="InterPro" id="IPR015421">
    <property type="entry name" value="PyrdxlP-dep_Trfase_major"/>
</dbReference>
<accession>A0A1T4WRH1</accession>
<comment type="catalytic activity">
    <reaction evidence="4">
        <text>(sulfur carrier)-H + L-cysteine = (sulfur carrier)-SH + L-alanine</text>
        <dbReference type="Rhea" id="RHEA:43892"/>
        <dbReference type="Rhea" id="RHEA-COMP:14737"/>
        <dbReference type="Rhea" id="RHEA-COMP:14739"/>
        <dbReference type="ChEBI" id="CHEBI:29917"/>
        <dbReference type="ChEBI" id="CHEBI:35235"/>
        <dbReference type="ChEBI" id="CHEBI:57972"/>
        <dbReference type="ChEBI" id="CHEBI:64428"/>
        <dbReference type="EC" id="2.8.1.7"/>
    </reaction>
</comment>
<comment type="similarity">
    <text evidence="2">Belongs to the class-V pyridoxal-phosphate-dependent aminotransferase family. Csd subfamily.</text>
</comment>
<dbReference type="GO" id="GO:0031071">
    <property type="term" value="F:cysteine desulfurase activity"/>
    <property type="evidence" value="ECO:0007669"/>
    <property type="project" value="UniProtKB-EC"/>
</dbReference>
<dbReference type="STRING" id="1147123.SAMN05443428_103141"/>
<evidence type="ECO:0000259" key="6">
    <source>
        <dbReference type="Pfam" id="PF00266"/>
    </source>
</evidence>
<evidence type="ECO:0000256" key="5">
    <source>
        <dbReference type="RuleBase" id="RU004504"/>
    </source>
</evidence>
<dbReference type="InterPro" id="IPR018247">
    <property type="entry name" value="EF_Hand_1_Ca_BS"/>
</dbReference>
<dbReference type="Gene3D" id="3.90.1150.10">
    <property type="entry name" value="Aspartate Aminotransferase, domain 1"/>
    <property type="match status" value="1"/>
</dbReference>
<evidence type="ECO:0000256" key="1">
    <source>
        <dbReference type="ARBA" id="ARBA00001933"/>
    </source>
</evidence>
<evidence type="ECO:0000256" key="4">
    <source>
        <dbReference type="ARBA" id="ARBA00050776"/>
    </source>
</evidence>
<dbReference type="Proteomes" id="UP000190105">
    <property type="component" value="Unassembled WGS sequence"/>
</dbReference>
<protein>
    <submittedName>
        <fullName evidence="7">Selenocysteine lyase/Cysteine desulfurase</fullName>
    </submittedName>
</protein>
<dbReference type="PANTHER" id="PTHR43586:SF8">
    <property type="entry name" value="CYSTEINE DESULFURASE 1, CHLOROPLASTIC"/>
    <property type="match status" value="1"/>
</dbReference>
<dbReference type="InterPro" id="IPR000192">
    <property type="entry name" value="Aminotrans_V_dom"/>
</dbReference>
<evidence type="ECO:0000256" key="2">
    <source>
        <dbReference type="ARBA" id="ARBA00010447"/>
    </source>
</evidence>
<organism evidence="7 8">
    <name type="scientific">Caloramator quimbayensis</name>
    <dbReference type="NCBI Taxonomy" id="1147123"/>
    <lineage>
        <taxon>Bacteria</taxon>
        <taxon>Bacillati</taxon>
        <taxon>Bacillota</taxon>
        <taxon>Clostridia</taxon>
        <taxon>Eubacteriales</taxon>
        <taxon>Clostridiaceae</taxon>
        <taxon>Caloramator</taxon>
    </lineage>
</organism>
<evidence type="ECO:0000313" key="8">
    <source>
        <dbReference type="Proteomes" id="UP000190105"/>
    </source>
</evidence>
<dbReference type="Pfam" id="PF00266">
    <property type="entry name" value="Aminotran_5"/>
    <property type="match status" value="1"/>
</dbReference>
<dbReference type="OrthoDB" id="9804366at2"/>
<dbReference type="PROSITE" id="PS00018">
    <property type="entry name" value="EF_HAND_1"/>
    <property type="match status" value="1"/>
</dbReference>
<comment type="cofactor">
    <cofactor evidence="1 5">
        <name>pyridoxal 5'-phosphate</name>
        <dbReference type="ChEBI" id="CHEBI:597326"/>
    </cofactor>
</comment>
<feature type="domain" description="Aminotransferase class V" evidence="6">
    <location>
        <begin position="31"/>
        <end position="421"/>
    </location>
</feature>
<dbReference type="Gene3D" id="3.40.640.10">
    <property type="entry name" value="Type I PLP-dependent aspartate aminotransferase-like (Major domain)"/>
    <property type="match status" value="1"/>
</dbReference>
<proteinExistence type="inferred from homology"/>
<keyword evidence="3" id="KW-0663">Pyridoxal phosphate</keyword>
<dbReference type="RefSeq" id="WP_078695598.1">
    <property type="nucleotide sequence ID" value="NZ_FUYH01000003.1"/>
</dbReference>
<sequence length="449" mass="50947">MENDSENNYRELIVGINTKVPLSNKKLVAAINFDNAATTPPFVSVIQEINNFAPWYSSIHRGTGYKSKISSDFYDDSRNEVLNFVGADPYYYTAVYLKNTTEAINKISYRMYTKNKRCVILSTSMEHHSNDLPWRDKFKVDYIDVDNTGRLSLKDMEKKLRKYNGEVKLVTISGASNVTGYVNPIYKAAQIAHKYNAKILVDAAQLISHRKISMGNPYSINHIDFLAFSSHKMYSPFGIGVLIGPKEFFENGEPEYKGGGVVKIVTKNTVIYDDPPEKDEAGTPNIMGVVALIAAIKTLNSIGMENIEEHEKKLLKYTIDNLREIKDIEIYCDTQNISDRIGIIPFNIKDIPHDTLASILSCEAGISVRSGCFCAHPYVQKILKLSEKQIKSYIKYPQSPRPGMVRISFGLYNTTEEVDVLIEMLKKISQNKEDYIQRYCPESNFKKIN</sequence>
<dbReference type="EMBL" id="FUYH01000003">
    <property type="protein sequence ID" value="SKA79953.1"/>
    <property type="molecule type" value="Genomic_DNA"/>
</dbReference>